<evidence type="ECO:0000256" key="6">
    <source>
        <dbReference type="ARBA" id="ARBA00022822"/>
    </source>
</evidence>
<comment type="similarity">
    <text evidence="9">Belongs to the TrpF family.</text>
</comment>
<evidence type="ECO:0000256" key="7">
    <source>
        <dbReference type="ARBA" id="ARBA00023141"/>
    </source>
</evidence>
<dbReference type="RefSeq" id="WP_248210262.1">
    <property type="nucleotide sequence ID" value="NZ_JALNMH010000011.1"/>
</dbReference>
<dbReference type="InterPro" id="IPR044643">
    <property type="entry name" value="TrpF_fam"/>
</dbReference>
<comment type="pathway">
    <text evidence="2 9">Amino-acid biosynthesis; L-tryptophan biosynthesis; L-tryptophan from chorismate: step 3/5.</text>
</comment>
<dbReference type="CDD" id="cd00405">
    <property type="entry name" value="PRAI"/>
    <property type="match status" value="1"/>
</dbReference>
<comment type="catalytic activity">
    <reaction evidence="1 9">
        <text>N-(5-phospho-beta-D-ribosyl)anthranilate = 1-(2-carboxyphenylamino)-1-deoxy-D-ribulose 5-phosphate</text>
        <dbReference type="Rhea" id="RHEA:21540"/>
        <dbReference type="ChEBI" id="CHEBI:18277"/>
        <dbReference type="ChEBI" id="CHEBI:58613"/>
        <dbReference type="EC" id="5.3.1.24"/>
    </reaction>
</comment>
<dbReference type="PANTHER" id="PTHR42894:SF1">
    <property type="entry name" value="N-(5'-PHOSPHORIBOSYL)ANTHRANILATE ISOMERASE"/>
    <property type="match status" value="1"/>
</dbReference>
<dbReference type="Gene3D" id="3.20.20.70">
    <property type="entry name" value="Aldolase class I"/>
    <property type="match status" value="1"/>
</dbReference>
<keyword evidence="7 9" id="KW-0057">Aromatic amino acid biosynthesis</keyword>
<protein>
    <recommendedName>
        <fullName evidence="4 9">N-(5'-phosphoribosyl)anthranilate isomerase</fullName>
        <shortName evidence="9">PRAI</shortName>
        <ecNumber evidence="3 9">5.3.1.24</ecNumber>
    </recommendedName>
</protein>
<keyword evidence="12" id="KW-1185">Reference proteome</keyword>
<organism evidence="11 12">
    <name type="scientific">Pseudomarimonas salicorniae</name>
    <dbReference type="NCBI Taxonomy" id="2933270"/>
    <lineage>
        <taxon>Bacteria</taxon>
        <taxon>Pseudomonadati</taxon>
        <taxon>Pseudomonadota</taxon>
        <taxon>Gammaproteobacteria</taxon>
        <taxon>Lysobacterales</taxon>
        <taxon>Lysobacteraceae</taxon>
        <taxon>Pseudomarimonas</taxon>
    </lineage>
</organism>
<dbReference type="InterPro" id="IPR011060">
    <property type="entry name" value="RibuloseP-bd_barrel"/>
</dbReference>
<evidence type="ECO:0000313" key="12">
    <source>
        <dbReference type="Proteomes" id="UP001431449"/>
    </source>
</evidence>
<evidence type="ECO:0000256" key="8">
    <source>
        <dbReference type="ARBA" id="ARBA00023235"/>
    </source>
</evidence>
<proteinExistence type="inferred from homology"/>
<evidence type="ECO:0000256" key="9">
    <source>
        <dbReference type="HAMAP-Rule" id="MF_00135"/>
    </source>
</evidence>
<evidence type="ECO:0000256" key="3">
    <source>
        <dbReference type="ARBA" id="ARBA00012572"/>
    </source>
</evidence>
<dbReference type="SUPFAM" id="SSF51366">
    <property type="entry name" value="Ribulose-phoshate binding barrel"/>
    <property type="match status" value="1"/>
</dbReference>
<gene>
    <name evidence="9" type="primary">trpF</name>
    <name evidence="11" type="ORF">M0G41_13460</name>
</gene>
<name>A0ABT0GKW8_9GAMM</name>
<evidence type="ECO:0000313" key="11">
    <source>
        <dbReference type="EMBL" id="MCK7594675.1"/>
    </source>
</evidence>
<accession>A0ABT0GKW8</accession>
<evidence type="ECO:0000256" key="1">
    <source>
        <dbReference type="ARBA" id="ARBA00001164"/>
    </source>
</evidence>
<dbReference type="Proteomes" id="UP001431449">
    <property type="component" value="Unassembled WGS sequence"/>
</dbReference>
<keyword evidence="6 9" id="KW-0822">Tryptophan biosynthesis</keyword>
<keyword evidence="5 9" id="KW-0028">Amino-acid biosynthesis</keyword>
<dbReference type="HAMAP" id="MF_00135">
    <property type="entry name" value="PRAI"/>
    <property type="match status" value="1"/>
</dbReference>
<dbReference type="Pfam" id="PF00697">
    <property type="entry name" value="PRAI"/>
    <property type="match status" value="1"/>
</dbReference>
<keyword evidence="8 9" id="KW-0413">Isomerase</keyword>
<evidence type="ECO:0000256" key="2">
    <source>
        <dbReference type="ARBA" id="ARBA00004664"/>
    </source>
</evidence>
<reference evidence="11" key="1">
    <citation type="submission" date="2022-04" db="EMBL/GenBank/DDBJ databases">
        <title>Lysobacter sp. CAU 1642 isolated from sea sand.</title>
        <authorList>
            <person name="Kim W."/>
        </authorList>
    </citation>
    <scope>NUCLEOTIDE SEQUENCE</scope>
    <source>
        <strain evidence="11">CAU 1642</strain>
    </source>
</reference>
<dbReference type="InterPro" id="IPR001240">
    <property type="entry name" value="PRAI_dom"/>
</dbReference>
<dbReference type="NCBIfam" id="NF002298">
    <property type="entry name" value="PRK01222.1-4"/>
    <property type="match status" value="1"/>
</dbReference>
<comment type="caution">
    <text evidence="11">The sequence shown here is derived from an EMBL/GenBank/DDBJ whole genome shotgun (WGS) entry which is preliminary data.</text>
</comment>
<feature type="domain" description="N-(5'phosphoribosyl) anthranilate isomerase (PRAI)" evidence="10">
    <location>
        <begin position="9"/>
        <end position="203"/>
    </location>
</feature>
<evidence type="ECO:0000256" key="4">
    <source>
        <dbReference type="ARBA" id="ARBA00022272"/>
    </source>
</evidence>
<evidence type="ECO:0000256" key="5">
    <source>
        <dbReference type="ARBA" id="ARBA00022605"/>
    </source>
</evidence>
<dbReference type="EC" id="5.3.1.24" evidence="3 9"/>
<dbReference type="GO" id="GO:0004640">
    <property type="term" value="F:phosphoribosylanthranilate isomerase activity"/>
    <property type="evidence" value="ECO:0007669"/>
    <property type="project" value="UniProtKB-EC"/>
</dbReference>
<evidence type="ECO:0000259" key="10">
    <source>
        <dbReference type="Pfam" id="PF00697"/>
    </source>
</evidence>
<dbReference type="InterPro" id="IPR013785">
    <property type="entry name" value="Aldolase_TIM"/>
</dbReference>
<dbReference type="EMBL" id="JALNMH010000011">
    <property type="protein sequence ID" value="MCK7594675.1"/>
    <property type="molecule type" value="Genomic_DNA"/>
</dbReference>
<sequence>MSARRTRIKFCGMTRPEDIALAVSLGVDAIGLILVPASPRALDLARAVDLRRTIPPLVTCVALVRDAEPAFVADVVERLRPDLLQFHGREPAADCRRAGLRYLKAIPMGDPAAGLRMLDDHTSAAGYVFDSHGVDGIGGTGRVFDWNLIPAGARRCAILAGGLEPGNVGDAVRAVRPFAVDVSSGIEAQPGVKCPQRMRDFVAQVRGADESEPDQGAEQ</sequence>
<dbReference type="PANTHER" id="PTHR42894">
    <property type="entry name" value="N-(5'-PHOSPHORIBOSYL)ANTHRANILATE ISOMERASE"/>
    <property type="match status" value="1"/>
</dbReference>